<reference evidence="1" key="2">
    <citation type="submission" date="2020-09" db="EMBL/GenBank/DDBJ databases">
        <authorList>
            <person name="Sun Q."/>
            <person name="Zhou Y."/>
        </authorList>
    </citation>
    <scope>NUCLEOTIDE SEQUENCE</scope>
    <source>
        <strain evidence="1">CGMCC 1.15290</strain>
    </source>
</reference>
<proteinExistence type="predicted"/>
<dbReference type="Proteomes" id="UP000627292">
    <property type="component" value="Unassembled WGS sequence"/>
</dbReference>
<dbReference type="PANTHER" id="PTHR35586:SF1">
    <property type="entry name" value="SLL1691 PROTEIN"/>
    <property type="match status" value="1"/>
</dbReference>
<evidence type="ECO:0000313" key="2">
    <source>
        <dbReference type="Proteomes" id="UP000627292"/>
    </source>
</evidence>
<comment type="caution">
    <text evidence="1">The sequence shown here is derived from an EMBL/GenBank/DDBJ whole genome shotgun (WGS) entry which is preliminary data.</text>
</comment>
<dbReference type="PANTHER" id="PTHR35586">
    <property type="entry name" value="SLL1691 PROTEIN"/>
    <property type="match status" value="1"/>
</dbReference>
<sequence>MNANQLLPSTEPAVQKRDILWKGIMEDLFADFLRFFFAHADSIFDIDRGFEFLDKELHEITPDSKVKHPRFVDKLVKTWYKDGTEKWLLVHIEVQGYADKSFPARMFTYFYRICDKFHQEITSLAIFTDEDDKYHPDRYEYNCFGTSLLFRFNTYKVKAQDKRLLEESNNPFATVILMVLSTIERRGGDPVQLLESSLALVRRLYEKGFPKEKAGRLLQFIKRYVNFGDSGLLLKFEEEIKAITDNPDNMGIYEQILQMEKAEVEERNKTMFVRNLLRNTSLSIQTIAESAEVSVDFVIEVKNSLSERENG</sequence>
<gene>
    <name evidence="1" type="ORF">GCM10011379_23400</name>
</gene>
<dbReference type="EMBL" id="BMIB01000002">
    <property type="protein sequence ID" value="GGH67762.1"/>
    <property type="molecule type" value="Genomic_DNA"/>
</dbReference>
<organism evidence="1 2">
    <name type="scientific">Filimonas zeae</name>
    <dbReference type="NCBI Taxonomy" id="1737353"/>
    <lineage>
        <taxon>Bacteria</taxon>
        <taxon>Pseudomonadati</taxon>
        <taxon>Bacteroidota</taxon>
        <taxon>Chitinophagia</taxon>
        <taxon>Chitinophagales</taxon>
        <taxon>Chitinophagaceae</taxon>
        <taxon>Filimonas</taxon>
    </lineage>
</organism>
<evidence type="ECO:0000313" key="1">
    <source>
        <dbReference type="EMBL" id="GGH67762.1"/>
    </source>
</evidence>
<protein>
    <recommendedName>
        <fullName evidence="3">Transposase (putative) YhgA-like domain-containing protein</fullName>
    </recommendedName>
</protein>
<name>A0A917J100_9BACT</name>
<reference evidence="1" key="1">
    <citation type="journal article" date="2014" name="Int. J. Syst. Evol. Microbiol.">
        <title>Complete genome sequence of Corynebacterium casei LMG S-19264T (=DSM 44701T), isolated from a smear-ripened cheese.</title>
        <authorList>
            <consortium name="US DOE Joint Genome Institute (JGI-PGF)"/>
            <person name="Walter F."/>
            <person name="Albersmeier A."/>
            <person name="Kalinowski J."/>
            <person name="Ruckert C."/>
        </authorList>
    </citation>
    <scope>NUCLEOTIDE SEQUENCE</scope>
    <source>
        <strain evidence="1">CGMCC 1.15290</strain>
    </source>
</reference>
<dbReference type="AlphaFoldDB" id="A0A917J100"/>
<accession>A0A917J100</accession>
<evidence type="ECO:0008006" key="3">
    <source>
        <dbReference type="Google" id="ProtNLM"/>
    </source>
</evidence>
<dbReference type="RefSeq" id="WP_188952261.1">
    <property type="nucleotide sequence ID" value="NZ_BMIB01000002.1"/>
</dbReference>
<keyword evidence="2" id="KW-1185">Reference proteome</keyword>